<dbReference type="STRING" id="2282107.A0A286URB8"/>
<feature type="compositionally biased region" description="Basic and acidic residues" evidence="18">
    <location>
        <begin position="2149"/>
        <end position="2160"/>
    </location>
</feature>
<feature type="compositionally biased region" description="Polar residues" evidence="18">
    <location>
        <begin position="2124"/>
        <end position="2138"/>
    </location>
</feature>
<dbReference type="CDD" id="cd15725">
    <property type="entry name" value="FYVE_PIKfyve_Fab1"/>
    <property type="match status" value="1"/>
</dbReference>
<feature type="domain" description="PCI" evidence="20">
    <location>
        <begin position="252"/>
        <end position="420"/>
    </location>
</feature>
<dbReference type="Proteomes" id="UP000217199">
    <property type="component" value="Unassembled WGS sequence"/>
</dbReference>
<dbReference type="GO" id="GO:0010008">
    <property type="term" value="C:endosome membrane"/>
    <property type="evidence" value="ECO:0007669"/>
    <property type="project" value="TreeGrafter"/>
</dbReference>
<evidence type="ECO:0000256" key="1">
    <source>
        <dbReference type="ARBA" id="ARBA00004123"/>
    </source>
</evidence>
<evidence type="ECO:0000259" key="19">
    <source>
        <dbReference type="PROSITE" id="PS50178"/>
    </source>
</evidence>
<evidence type="ECO:0000256" key="13">
    <source>
        <dbReference type="ARBA" id="ARBA00022833"/>
    </source>
</evidence>
<dbReference type="Pfam" id="PF01504">
    <property type="entry name" value="PIP5K"/>
    <property type="match status" value="2"/>
</dbReference>
<evidence type="ECO:0000256" key="12">
    <source>
        <dbReference type="ARBA" id="ARBA00022790"/>
    </source>
</evidence>
<feature type="compositionally biased region" description="Polar residues" evidence="18">
    <location>
        <begin position="498"/>
        <end position="511"/>
    </location>
</feature>
<organism evidence="22 23">
    <name type="scientific">Pyrrhoderma noxium</name>
    <dbReference type="NCBI Taxonomy" id="2282107"/>
    <lineage>
        <taxon>Eukaryota</taxon>
        <taxon>Fungi</taxon>
        <taxon>Dikarya</taxon>
        <taxon>Basidiomycota</taxon>
        <taxon>Agaricomycotina</taxon>
        <taxon>Agaricomycetes</taxon>
        <taxon>Hymenochaetales</taxon>
        <taxon>Hymenochaetaceae</taxon>
        <taxon>Pyrrhoderma</taxon>
    </lineage>
</organism>
<dbReference type="Gene3D" id="3.50.7.10">
    <property type="entry name" value="GroEL"/>
    <property type="match status" value="1"/>
</dbReference>
<gene>
    <name evidence="22" type="ORF">PNOK_0208800</name>
</gene>
<dbReference type="CDD" id="cd03334">
    <property type="entry name" value="Fab1_TCP"/>
    <property type="match status" value="1"/>
</dbReference>
<keyword evidence="12" id="KW-0736">Signalosome</keyword>
<keyword evidence="13" id="KW-0862">Zinc</keyword>
<name>A0A286URB8_9AGAM</name>
<dbReference type="InterPro" id="IPR027484">
    <property type="entry name" value="PInositol-4-P-5-kinase_N"/>
</dbReference>
<dbReference type="GO" id="GO:0008180">
    <property type="term" value="C:COP9 signalosome"/>
    <property type="evidence" value="ECO:0007669"/>
    <property type="project" value="UniProtKB-KW"/>
</dbReference>
<dbReference type="GO" id="GO:0000285">
    <property type="term" value="F:1-phosphatidylinositol-3-phosphate 5-kinase activity"/>
    <property type="evidence" value="ECO:0007669"/>
    <property type="project" value="UniProtKB-EC"/>
</dbReference>
<evidence type="ECO:0000256" key="8">
    <source>
        <dbReference type="ARBA" id="ARBA00022723"/>
    </source>
</evidence>
<dbReference type="Gene3D" id="3.30.810.10">
    <property type="entry name" value="2-Layer Sandwich"/>
    <property type="match status" value="1"/>
</dbReference>
<dbReference type="InterPro" id="IPR000306">
    <property type="entry name" value="Znf_FYVE"/>
</dbReference>
<feature type="compositionally biased region" description="Basic residues" evidence="18">
    <location>
        <begin position="2000"/>
        <end position="2012"/>
    </location>
</feature>
<dbReference type="SUPFAM" id="SSF52029">
    <property type="entry name" value="GroEL apical domain-like"/>
    <property type="match status" value="1"/>
</dbReference>
<dbReference type="Pfam" id="PF00118">
    <property type="entry name" value="Cpn60_TCP1"/>
    <property type="match status" value="1"/>
</dbReference>
<dbReference type="Pfam" id="PF01363">
    <property type="entry name" value="FYVE"/>
    <property type="match status" value="1"/>
</dbReference>
<dbReference type="PROSITE" id="PS50250">
    <property type="entry name" value="PCI"/>
    <property type="match status" value="1"/>
</dbReference>
<dbReference type="SUPFAM" id="SSF46785">
    <property type="entry name" value="Winged helix' DNA-binding domain"/>
    <property type="match status" value="1"/>
</dbReference>
<dbReference type="GO" id="GO:0046854">
    <property type="term" value="P:phosphatidylinositol phosphate biosynthetic process"/>
    <property type="evidence" value="ECO:0007669"/>
    <property type="project" value="TreeGrafter"/>
</dbReference>
<dbReference type="PANTHER" id="PTHR45748:SF7">
    <property type="entry name" value="1-PHOSPHATIDYLINOSITOL 3-PHOSPHATE 5-KINASE-RELATED"/>
    <property type="match status" value="1"/>
</dbReference>
<keyword evidence="14 17" id="KW-0067">ATP-binding</keyword>
<feature type="domain" description="FYVE-type" evidence="19">
    <location>
        <begin position="707"/>
        <end position="767"/>
    </location>
</feature>
<evidence type="ECO:0000259" key="21">
    <source>
        <dbReference type="PROSITE" id="PS51455"/>
    </source>
</evidence>
<dbReference type="SMART" id="SM00064">
    <property type="entry name" value="FYVE"/>
    <property type="match status" value="1"/>
</dbReference>
<feature type="compositionally biased region" description="Basic and acidic residues" evidence="18">
    <location>
        <begin position="2057"/>
        <end position="2071"/>
    </location>
</feature>
<dbReference type="InterPro" id="IPR011011">
    <property type="entry name" value="Znf_FYVE_PHD"/>
</dbReference>
<dbReference type="FunFam" id="1.25.40.570:FF:000006">
    <property type="entry name" value="COP9 signalosome complex subunit 2"/>
    <property type="match status" value="1"/>
</dbReference>
<feature type="compositionally biased region" description="Polar residues" evidence="18">
    <location>
        <begin position="2278"/>
        <end position="2290"/>
    </location>
</feature>
<evidence type="ECO:0000256" key="9">
    <source>
        <dbReference type="ARBA" id="ARBA00022741"/>
    </source>
</evidence>
<feature type="region of interest" description="Disordered" evidence="18">
    <location>
        <begin position="566"/>
        <end position="600"/>
    </location>
</feature>
<evidence type="ECO:0000256" key="5">
    <source>
        <dbReference type="ARBA" id="ARBA00014879"/>
    </source>
</evidence>
<reference evidence="22 23" key="1">
    <citation type="journal article" date="2017" name="Mol. Ecol.">
        <title>Comparative and population genomic landscape of Phellinus noxius: A hypervariable fungus causing root rot in trees.</title>
        <authorList>
            <person name="Chung C.L."/>
            <person name="Lee T.J."/>
            <person name="Akiba M."/>
            <person name="Lee H.H."/>
            <person name="Kuo T.H."/>
            <person name="Liu D."/>
            <person name="Ke H.M."/>
            <person name="Yokoi T."/>
            <person name="Roa M.B."/>
            <person name="Lu M.J."/>
            <person name="Chang Y.Y."/>
            <person name="Ann P.J."/>
            <person name="Tsai J.N."/>
            <person name="Chen C.Y."/>
            <person name="Tzean S.S."/>
            <person name="Ota Y."/>
            <person name="Hattori T."/>
            <person name="Sahashi N."/>
            <person name="Liou R.F."/>
            <person name="Kikuchi T."/>
            <person name="Tsai I.J."/>
        </authorList>
    </citation>
    <scope>NUCLEOTIDE SEQUENCE [LARGE SCALE GENOMIC DNA]</scope>
    <source>
        <strain evidence="22 23">FFPRI411160</strain>
    </source>
</reference>
<feature type="compositionally biased region" description="Polar residues" evidence="18">
    <location>
        <begin position="2101"/>
        <end position="2112"/>
    </location>
</feature>
<dbReference type="SUPFAM" id="SSF57903">
    <property type="entry name" value="FYVE/PHD zinc finger"/>
    <property type="match status" value="1"/>
</dbReference>
<feature type="domain" description="PIPK" evidence="21">
    <location>
        <begin position="2379"/>
        <end position="2706"/>
    </location>
</feature>
<evidence type="ECO:0000256" key="14">
    <source>
        <dbReference type="ARBA" id="ARBA00022840"/>
    </source>
</evidence>
<feature type="compositionally biased region" description="Acidic residues" evidence="18">
    <location>
        <begin position="2198"/>
        <end position="2215"/>
    </location>
</feature>
<evidence type="ECO:0000256" key="15">
    <source>
        <dbReference type="ARBA" id="ARBA00023242"/>
    </source>
</evidence>
<evidence type="ECO:0000256" key="3">
    <source>
        <dbReference type="ARBA" id="ARBA00009318"/>
    </source>
</evidence>
<dbReference type="InterPro" id="IPR027409">
    <property type="entry name" value="GroEL-like_apical_dom_sf"/>
</dbReference>
<dbReference type="GO" id="GO:0008270">
    <property type="term" value="F:zinc ion binding"/>
    <property type="evidence" value="ECO:0007669"/>
    <property type="project" value="UniProtKB-KW"/>
</dbReference>
<dbReference type="SMART" id="SM00088">
    <property type="entry name" value="PINT"/>
    <property type="match status" value="1"/>
</dbReference>
<dbReference type="SMART" id="SM00330">
    <property type="entry name" value="PIPKc"/>
    <property type="match status" value="1"/>
</dbReference>
<dbReference type="SMART" id="SM00753">
    <property type="entry name" value="PAM"/>
    <property type="match status" value="1"/>
</dbReference>
<evidence type="ECO:0000256" key="17">
    <source>
        <dbReference type="PROSITE-ProRule" id="PRU00781"/>
    </source>
</evidence>
<dbReference type="CDD" id="cd17300">
    <property type="entry name" value="PIPKc_PIKfyve"/>
    <property type="match status" value="1"/>
</dbReference>
<comment type="similarity">
    <text evidence="3">Belongs to the CSN2 family.</text>
</comment>
<keyword evidence="8" id="KW-0479">Metal-binding</keyword>
<evidence type="ECO:0000256" key="2">
    <source>
        <dbReference type="ARBA" id="ARBA00004496"/>
    </source>
</evidence>
<evidence type="ECO:0000256" key="6">
    <source>
        <dbReference type="ARBA" id="ARBA00022490"/>
    </source>
</evidence>
<feature type="region of interest" description="Disordered" evidence="18">
    <location>
        <begin position="830"/>
        <end position="902"/>
    </location>
</feature>
<dbReference type="Pfam" id="PF01399">
    <property type="entry name" value="PCI"/>
    <property type="match status" value="1"/>
</dbReference>
<feature type="compositionally biased region" description="Acidic residues" evidence="18">
    <location>
        <begin position="1"/>
        <end position="31"/>
    </location>
</feature>
<feature type="region of interest" description="Disordered" evidence="18">
    <location>
        <begin position="1412"/>
        <end position="1432"/>
    </location>
</feature>
<dbReference type="FunFam" id="3.30.810.10:FF:000001">
    <property type="entry name" value="1-phosphatidylinositol 3-phosphate 5-kinase FAB1"/>
    <property type="match status" value="1"/>
</dbReference>
<evidence type="ECO:0000313" key="23">
    <source>
        <dbReference type="Proteomes" id="UP000217199"/>
    </source>
</evidence>
<keyword evidence="7 17" id="KW-0808">Transferase</keyword>
<dbReference type="InterPro" id="IPR002423">
    <property type="entry name" value="Cpn60/GroEL/TCP-1"/>
</dbReference>
<feature type="compositionally biased region" description="Low complexity" evidence="18">
    <location>
        <begin position="2260"/>
        <end position="2271"/>
    </location>
</feature>
<keyword evidence="11 17" id="KW-0418">Kinase</keyword>
<keyword evidence="6" id="KW-0963">Cytoplasm</keyword>
<comment type="subcellular location">
    <subcellularLocation>
        <location evidence="2">Cytoplasm</location>
    </subcellularLocation>
    <subcellularLocation>
        <location evidence="1">Nucleus</location>
    </subcellularLocation>
</comment>
<keyword evidence="23" id="KW-1185">Reference proteome</keyword>
<keyword evidence="10 16" id="KW-0863">Zinc-finger</keyword>
<dbReference type="PROSITE" id="PS51455">
    <property type="entry name" value="PIPK"/>
    <property type="match status" value="1"/>
</dbReference>
<dbReference type="FunFam" id="3.30.40.10:FF:000283">
    <property type="entry name" value="1-phosphatidylinositol-3-phosphate 5-kinase (Fab1)"/>
    <property type="match status" value="1"/>
</dbReference>
<dbReference type="OrthoDB" id="158357at2759"/>
<dbReference type="EC" id="2.7.1.150" evidence="4"/>
<dbReference type="GO" id="GO:0005524">
    <property type="term" value="F:ATP binding"/>
    <property type="evidence" value="ECO:0007669"/>
    <property type="project" value="UniProtKB-UniRule"/>
</dbReference>
<protein>
    <recommendedName>
        <fullName evidence="5">COP9 signalosome complex subunit 2</fullName>
        <ecNumber evidence="4">2.7.1.150</ecNumber>
    </recommendedName>
</protein>
<dbReference type="InParanoid" id="A0A286URB8"/>
<proteinExistence type="inferred from homology"/>
<evidence type="ECO:0000256" key="7">
    <source>
        <dbReference type="ARBA" id="ARBA00022679"/>
    </source>
</evidence>
<dbReference type="InterPro" id="IPR044769">
    <property type="entry name" value="PIKfyve_PIPKc"/>
</dbReference>
<dbReference type="EMBL" id="NBII01000002">
    <property type="protein sequence ID" value="PAV22131.1"/>
    <property type="molecule type" value="Genomic_DNA"/>
</dbReference>
<dbReference type="FunFam" id="3.50.7.10:FF:000007">
    <property type="entry name" value="1-phosphatidylinositol 3-phosphate 5-kinase isoform X1"/>
    <property type="match status" value="1"/>
</dbReference>
<dbReference type="InterPro" id="IPR000717">
    <property type="entry name" value="PCI_dom"/>
</dbReference>
<dbReference type="InterPro" id="IPR027483">
    <property type="entry name" value="PInositol-4-P-4/5-kinase_C_sf"/>
</dbReference>
<dbReference type="GO" id="GO:0000329">
    <property type="term" value="C:fungal-type vacuole membrane"/>
    <property type="evidence" value="ECO:0007669"/>
    <property type="project" value="TreeGrafter"/>
</dbReference>
<feature type="region of interest" description="Disordered" evidence="18">
    <location>
        <begin position="1"/>
        <end position="34"/>
    </location>
</feature>
<sequence>MDDDDADYMQGSGDEDYDFDYSDGDEAEEGGAPDLENMYYMAKSKKEDHPEVALEEFKKIVSTEEEKGDWGFKALKQATKLLFNVLRRPNEALETYTQLLTYTRSAVTRNYAEKSINTILDYVGGGTGSVNVNILERFYQVTKDALRDAKNERLSAKTNLKLAKLWLDRREFGRLEQVIRELHRATEDSDDQQSRGTQLLEIYALEIQMYNETKNFKKLKEIYNATNEVKSAIPHPRIMGVIKECGGKMWMGEHQWNRASEDFFQSFNNYNDAGSPQRIQVLKYLVLANMLTGSEVNPFDSTETKPYKNDPQIMAMTDLVDAYQRREVHTAEKILSDNPTIMGDPFIQSYIGDLLRSLRTSYLIDLIKPYTRLELTFLARQLNVSQDEVEGMLIDLILDGKVQGRIDQVGMRLELDRQQNLEKRRYAALERWAEAVEGVYTAVTQKTSVGGRGETSLMNAPEALAHSPSDRDLSIILRCFLQSASRPMESPIIPPTSPAANNNVPLKSSNSSTKIVDDVTSLTSFNPFSEEDEHESSYTLVSSLFSRVKNSFAAPLSSAVAVASGASSSASNAKENSNQNEQRRASGPTQITSPIMRPVPDKLRPKIASTPGPSPAPPAVYLFPAISETPTINADHEKSYKQNGLFSSLATEANEGGLFGTAIPGFPIQDDARSIHTTVSLKRSASVSKVIRRLRGEGLSKDYWMDDENCKECYDCKSVFTTWRRKHHCRICGQIFCSRCASNIIKGSRFGQDGMVRVCNLCLEKLHHDDEDDDDRRSITSSLSSTYPYNMMDNYLSSLAHHSQSPFASSQLFGRSDELHNLYSIAENKRRVSGSDGSGITSRPLTPGEDFEGSIWVEPPDPQPAPFRRTVTDEDKEPEIESDTYAQDQSPTGPRPGTKTPVEVYKTLPFPINGTKSSIQFPGSSPEHGLDSPRPSSTSRSRVNSYAETEVQTPFLRSRVHSRLHELTVGESGWRTRRESTAYAQELNTISMFHLRLMLRQLLTTEGISNIKEWEETLLKLALRIAKDLTFTSYPYREGADMDVRRYVKIKKIPGGCPKDSEYVDGAVITKNVAHKQMSRSQRNPRIMLVTFPLEFQRVEGQYMHFGQIVRQEKEYLGNLASRIAALRPHVVLAEKSVSRLALEALAKHNITVARSVKESAVQLVARMTQGDVFSSIDKLAFEPRLGHCGYFKLQTFDHPLIPCRRKTYMRFEGCSRDLGCTIILRGGDMSYLRRVKKVTLFLAFIVRNLKLETHLWKDSLITAPHLTADAAPQAYLTPLLALQSSLNSSLGLSGTDTNGDNNSMSQLEDDLPSEEAKALDLSRRIQASLDPYLKTFISVSATIRFPPPYPIRRMKELDDELHRARRAWEDEVIRLEEKPIAPRHEQEPTITQTPSNIELSLQDDIKAQIEALPSPGIPDSPNLSSRDESTVEGSTSAISTDYFSQKLVPSSSHSSLRSIVNISAIASPVLSVSEEPEFREESDIIVQSALDHAKLQHAEHRRVWEWYIRKNNDDFVVEKYQYISLMEFTVPMNELGHHRACFLPELKYMKFYGNNDCTLGQFIEKSVHDNLVQFLDPKAICSGKACDQPLARHGRVFVHNERRLTVCVEQWDGHIKSRPNNPEYITTWSKCKICGSLTPVIPVSEEMQRYSLAKFLELHFYPADVQLVQGAGCMHNIYQHHERYFSMRNMTVVFQTEPITLYEVIYPPSHVHVRREALLNIKNEDYERLLKRNAQWYTALINDLKLINVDAATGDSESDAALTSQINLLIERATLERAEIASLIQEVYRDTPPTDTLALNRVRAERQDKIVAWEADFDKLPKPKLSHLTEKESRRSTAFGTVRSMWPRRYDLFENLHIPPSNTTDMTDTISDVSDSESGTKDEDTASTALEKASIIPEHVKNGSDSDSTIAAVQVSGRPPLAGPSVSVNKTGAYEDEFETSKIASRLPRRSGQHPSVADLVKKYQDFLPPSVSAELATSSRPPQIPESDQEVAATSRAPRAKPKNRVKVPIRKGSVSDFERSYAVNVGPKHLTHRRTPGIAQPPSRIPMAFPSSLESRDTSRRSSPDKRPTFSRLGTESTARGGRFSPPPSKPQQPTTPGRSSRSRMTNRNQPRDRSQVGRVCSSSAKPTMRKTSNTIGGGKVSNITRHYEKMHKDNERANRRYKVIRGVRARPVASSKATVEVFDSVKEAIKDVSDVSDDSSSEADDEDEGEGDRDSTPEKRKVGTVVNQTLKQGVEPDSNEPNVSGSQPEVQESETSELPSSPTSVETKFIVDSTLPTSPPTNQMTFETPVPPELEPGTITSDRPSTFMKAITGFWPRNHMDFEADDFMADPEHIFRESSMVVRTDEPTSIIALTLNSPQYRDMLTKSRAEKRVVREPKLSDGGEVFMPDDCSTTDSNSTWGVVNVDSSDESNPTDDLRIASSKLPWAFSFESGNLTITCTILYPEQFDALRRTYDCEKSMIESLARCVKFNASGGKSGSAFLKTLDDRFIAKELSRPELETMAIFGPAYFDYMSSAVTADRPTLLAKVFGCYKIVFRKTVNEKSGRTKSTSMNLLVMENLFYDRKFTKIFDLKGSMRNRHVQSTGRENEVLLDENLVQTAHLSPFYVREHAKRILRGSLYNDTKFLADIHVMDYSLVVGVDTVKNELVVGIVDYIRTYTWDKKLESWVKESAFLAGAGKGEPTIVTPKQYRQRFLSAMERYFPLVPDRWMKQTDAPEDEGSNLLDLWPDW</sequence>
<feature type="compositionally biased region" description="Polar residues" evidence="18">
    <location>
        <begin position="1864"/>
        <end position="1878"/>
    </location>
</feature>
<evidence type="ECO:0000256" key="4">
    <source>
        <dbReference type="ARBA" id="ARBA00012009"/>
    </source>
</evidence>
<dbReference type="InterPro" id="IPR002498">
    <property type="entry name" value="PInositol-4-P-4/5-kinase_core"/>
</dbReference>
<feature type="compositionally biased region" description="Low complexity" evidence="18">
    <location>
        <begin position="932"/>
        <end position="942"/>
    </location>
</feature>
<evidence type="ECO:0000256" key="11">
    <source>
        <dbReference type="ARBA" id="ARBA00022777"/>
    </source>
</evidence>
<dbReference type="Gene3D" id="3.30.800.10">
    <property type="entry name" value="Phosphatidylinositol Phosphate Kinase II Beta"/>
    <property type="match status" value="1"/>
</dbReference>
<keyword evidence="9 17" id="KW-0547">Nucleotide-binding</keyword>
<dbReference type="InterPro" id="IPR013083">
    <property type="entry name" value="Znf_RING/FYVE/PHD"/>
</dbReference>
<feature type="compositionally biased region" description="Basic and acidic residues" evidence="18">
    <location>
        <begin position="2216"/>
        <end position="2225"/>
    </location>
</feature>
<dbReference type="Gene3D" id="1.25.40.570">
    <property type="match status" value="1"/>
</dbReference>
<accession>A0A286URB8</accession>
<dbReference type="FunCoup" id="A0A286URB8">
    <property type="interactions" value="527"/>
</dbReference>
<feature type="region of interest" description="Disordered" evidence="18">
    <location>
        <begin position="1864"/>
        <end position="1892"/>
    </location>
</feature>
<dbReference type="InterPro" id="IPR036390">
    <property type="entry name" value="WH_DNA-bd_sf"/>
</dbReference>
<comment type="caution">
    <text evidence="22">The sequence shown here is derived from an EMBL/GenBank/DDBJ whole genome shotgun (WGS) entry which is preliminary data.</text>
</comment>
<evidence type="ECO:0000256" key="10">
    <source>
        <dbReference type="ARBA" id="ARBA00022771"/>
    </source>
</evidence>
<dbReference type="PANTHER" id="PTHR45748">
    <property type="entry name" value="1-PHOSPHATIDYLINOSITOL 3-PHOSPHATE 5-KINASE-RELATED"/>
    <property type="match status" value="1"/>
</dbReference>
<dbReference type="InterPro" id="IPR017455">
    <property type="entry name" value="Znf_FYVE-rel"/>
</dbReference>
<feature type="region of interest" description="Disordered" evidence="18">
    <location>
        <begin position="2196"/>
        <end position="2308"/>
    </location>
</feature>
<dbReference type="Gene3D" id="3.30.40.10">
    <property type="entry name" value="Zinc/RING finger domain, C3HC4 (zinc finger)"/>
    <property type="match status" value="1"/>
</dbReference>
<evidence type="ECO:0000259" key="20">
    <source>
        <dbReference type="PROSITE" id="PS50250"/>
    </source>
</evidence>
<dbReference type="PROSITE" id="PS50178">
    <property type="entry name" value="ZF_FYVE"/>
    <property type="match status" value="1"/>
</dbReference>
<evidence type="ECO:0000313" key="22">
    <source>
        <dbReference type="EMBL" id="PAV22131.1"/>
    </source>
</evidence>
<feature type="region of interest" description="Disordered" evidence="18">
    <location>
        <begin position="1973"/>
        <end position="2160"/>
    </location>
</feature>
<keyword evidence="15" id="KW-0539">Nucleus</keyword>
<feature type="compositionally biased region" description="Polar residues" evidence="18">
    <location>
        <begin position="2243"/>
        <end position="2254"/>
    </location>
</feature>
<evidence type="ECO:0000256" key="16">
    <source>
        <dbReference type="PROSITE-ProRule" id="PRU00091"/>
    </source>
</evidence>
<evidence type="ECO:0000256" key="18">
    <source>
        <dbReference type="SAM" id="MobiDB-lite"/>
    </source>
</evidence>
<feature type="region of interest" description="Disordered" evidence="18">
    <location>
        <begin position="489"/>
        <end position="511"/>
    </location>
</feature>
<feature type="region of interest" description="Disordered" evidence="18">
    <location>
        <begin position="915"/>
        <end position="950"/>
    </location>
</feature>
<dbReference type="SUPFAM" id="SSF56104">
    <property type="entry name" value="SAICAR synthase-like"/>
    <property type="match status" value="1"/>
</dbReference>